<organism evidence="3 4">
    <name type="scientific">Merismopedia glauca CCAP 1448/3</name>
    <dbReference type="NCBI Taxonomy" id="1296344"/>
    <lineage>
        <taxon>Bacteria</taxon>
        <taxon>Bacillati</taxon>
        <taxon>Cyanobacteriota</taxon>
        <taxon>Cyanophyceae</taxon>
        <taxon>Synechococcales</taxon>
        <taxon>Merismopediaceae</taxon>
        <taxon>Merismopedia</taxon>
    </lineage>
</organism>
<evidence type="ECO:0000313" key="4">
    <source>
        <dbReference type="Proteomes" id="UP000238762"/>
    </source>
</evidence>
<feature type="transmembrane region" description="Helical" evidence="2">
    <location>
        <begin position="28"/>
        <end position="45"/>
    </location>
</feature>
<evidence type="ECO:0000313" key="3">
    <source>
        <dbReference type="EMBL" id="PSB04810.1"/>
    </source>
</evidence>
<dbReference type="PANTHER" id="PTHR33787">
    <property type="match status" value="1"/>
</dbReference>
<dbReference type="RefSeq" id="WP_106287045.1">
    <property type="nucleotide sequence ID" value="NZ_CAWNTC010000151.1"/>
</dbReference>
<reference evidence="3 4" key="1">
    <citation type="submission" date="2018-02" db="EMBL/GenBank/DDBJ databases">
        <authorList>
            <person name="Cohen D.B."/>
            <person name="Kent A.D."/>
        </authorList>
    </citation>
    <scope>NUCLEOTIDE SEQUENCE [LARGE SCALE GENOMIC DNA]</scope>
    <source>
        <strain evidence="3 4">CCAP 1448/3</strain>
    </source>
</reference>
<reference evidence="3 4" key="2">
    <citation type="submission" date="2018-03" db="EMBL/GenBank/DDBJ databases">
        <title>The ancient ancestry and fast evolution of plastids.</title>
        <authorList>
            <person name="Moore K.R."/>
            <person name="Magnabosco C."/>
            <person name="Momper L."/>
            <person name="Gold D.A."/>
            <person name="Bosak T."/>
            <person name="Fournier G.P."/>
        </authorList>
    </citation>
    <scope>NUCLEOTIDE SEQUENCE [LARGE SCALE GENOMIC DNA]</scope>
    <source>
        <strain evidence="3 4">CCAP 1448/3</strain>
    </source>
</reference>
<accession>A0A2T1C969</accession>
<protein>
    <recommendedName>
        <fullName evidence="5">DUF565 domain-containing protein</fullName>
    </recommendedName>
</protein>
<comment type="caution">
    <text evidence="3">The sequence shown here is derived from an EMBL/GenBank/DDBJ whole genome shotgun (WGS) entry which is preliminary data.</text>
</comment>
<dbReference type="InterPro" id="IPR007572">
    <property type="entry name" value="Uncharacterised_Ycf20"/>
</dbReference>
<keyword evidence="2" id="KW-1133">Transmembrane helix</keyword>
<feature type="transmembrane region" description="Helical" evidence="2">
    <location>
        <begin position="57"/>
        <end position="75"/>
    </location>
</feature>
<evidence type="ECO:0000256" key="1">
    <source>
        <dbReference type="ARBA" id="ARBA00009846"/>
    </source>
</evidence>
<gene>
    <name evidence="3" type="ORF">C7B64_02300</name>
</gene>
<dbReference type="PANTHER" id="PTHR33787:SF5">
    <property type="entry name" value="YCF20-LIKE PROTEIN"/>
    <property type="match status" value="1"/>
</dbReference>
<dbReference type="EMBL" id="PVWJ01000007">
    <property type="protein sequence ID" value="PSB04810.1"/>
    <property type="molecule type" value="Genomic_DNA"/>
</dbReference>
<evidence type="ECO:0000256" key="2">
    <source>
        <dbReference type="SAM" id="Phobius"/>
    </source>
</evidence>
<dbReference type="Pfam" id="PF04483">
    <property type="entry name" value="DUF565"/>
    <property type="match status" value="1"/>
</dbReference>
<keyword evidence="4" id="KW-1185">Reference proteome</keyword>
<evidence type="ECO:0008006" key="5">
    <source>
        <dbReference type="Google" id="ProtNLM"/>
    </source>
</evidence>
<sequence length="111" mass="12380">MQNTRLNNLIGASLTQLRVWSSNPWRKISLFVISLLFGIFLGTAIPTTAGQKAELDLTGAAILVFLTELVSRYVYRQHGDKTNSQFLPQLINCLKIGMTYGLFIEAFKLAS</sequence>
<dbReference type="Proteomes" id="UP000238762">
    <property type="component" value="Unassembled WGS sequence"/>
</dbReference>
<dbReference type="AlphaFoldDB" id="A0A2T1C969"/>
<keyword evidence="2" id="KW-0472">Membrane</keyword>
<proteinExistence type="inferred from homology"/>
<keyword evidence="2" id="KW-0812">Transmembrane</keyword>
<name>A0A2T1C969_9CYAN</name>
<dbReference type="OrthoDB" id="424985at2"/>
<comment type="similarity">
    <text evidence="1">Belongs to the ycf20 family.</text>
</comment>